<organism evidence="1 2">
    <name type="scientific">Sphagnum jensenii</name>
    <dbReference type="NCBI Taxonomy" id="128206"/>
    <lineage>
        <taxon>Eukaryota</taxon>
        <taxon>Viridiplantae</taxon>
        <taxon>Streptophyta</taxon>
        <taxon>Embryophyta</taxon>
        <taxon>Bryophyta</taxon>
        <taxon>Sphagnophytina</taxon>
        <taxon>Sphagnopsida</taxon>
        <taxon>Sphagnales</taxon>
        <taxon>Sphagnaceae</taxon>
        <taxon>Sphagnum</taxon>
    </lineage>
</organism>
<dbReference type="Proteomes" id="UP001497522">
    <property type="component" value="Chromosome 1"/>
</dbReference>
<evidence type="ECO:0000313" key="2">
    <source>
        <dbReference type="Proteomes" id="UP001497522"/>
    </source>
</evidence>
<keyword evidence="2" id="KW-1185">Reference proteome</keyword>
<gene>
    <name evidence="1" type="ORF">CSSPJE1EN2_LOCUS70</name>
</gene>
<name>A0ABP1A237_9BRYO</name>
<reference evidence="1 2" key="1">
    <citation type="submission" date="2024-03" db="EMBL/GenBank/DDBJ databases">
        <authorList>
            <consortium name="ELIXIR-Norway"/>
            <consortium name="Elixir Norway"/>
        </authorList>
    </citation>
    <scope>NUCLEOTIDE SEQUENCE [LARGE SCALE GENOMIC DNA]</scope>
</reference>
<accession>A0ABP1A237</accession>
<protein>
    <submittedName>
        <fullName evidence="1">Uncharacterized protein</fullName>
    </submittedName>
</protein>
<dbReference type="EMBL" id="OZ023702">
    <property type="protein sequence ID" value="CAK9857075.1"/>
    <property type="molecule type" value="Genomic_DNA"/>
</dbReference>
<sequence>MESSGKNHLPGERIVIQGRVESINWMEQANMEKKKAKHKEKLTSMLAVHAKVLERRAVMAATLNPKLQDSDSIYDNKGLALKTDTHLAEALCLKSKEQV</sequence>
<proteinExistence type="predicted"/>
<evidence type="ECO:0000313" key="1">
    <source>
        <dbReference type="EMBL" id="CAK9857075.1"/>
    </source>
</evidence>